<dbReference type="OrthoDB" id="9918558at2"/>
<dbReference type="AlphaFoldDB" id="A0A4Q2RAU2"/>
<gene>
    <name evidence="1" type="ORF">D3272_20170</name>
</gene>
<evidence type="ECO:0000313" key="1">
    <source>
        <dbReference type="EMBL" id="RYB02710.1"/>
    </source>
</evidence>
<keyword evidence="2" id="KW-1185">Reference proteome</keyword>
<organism evidence="1 2">
    <name type="scientific">Lichenibacterium ramalinae</name>
    <dbReference type="NCBI Taxonomy" id="2316527"/>
    <lineage>
        <taxon>Bacteria</taxon>
        <taxon>Pseudomonadati</taxon>
        <taxon>Pseudomonadota</taxon>
        <taxon>Alphaproteobacteria</taxon>
        <taxon>Hyphomicrobiales</taxon>
        <taxon>Lichenihabitantaceae</taxon>
        <taxon>Lichenibacterium</taxon>
    </lineage>
</organism>
<accession>A0A4Q2RAU2</accession>
<dbReference type="EMBL" id="QYBC01000018">
    <property type="protein sequence ID" value="RYB02710.1"/>
    <property type="molecule type" value="Genomic_DNA"/>
</dbReference>
<evidence type="ECO:0000313" key="2">
    <source>
        <dbReference type="Proteomes" id="UP000289411"/>
    </source>
</evidence>
<sequence length="68" mass="7904">MFYNGAAVREKLTALRDAMMAARDRTELDPFDDAMFNAVHYMLELSETHSTAVEDLLKSNRKLQRKLR</sequence>
<dbReference type="Proteomes" id="UP000289411">
    <property type="component" value="Unassembled WGS sequence"/>
</dbReference>
<proteinExistence type="predicted"/>
<comment type="caution">
    <text evidence="1">The sequence shown here is derived from an EMBL/GenBank/DDBJ whole genome shotgun (WGS) entry which is preliminary data.</text>
</comment>
<reference evidence="1 2" key="1">
    <citation type="submission" date="2018-09" db="EMBL/GenBank/DDBJ databases">
        <authorList>
            <person name="Grouzdev D.S."/>
            <person name="Krutkina M.S."/>
        </authorList>
    </citation>
    <scope>NUCLEOTIDE SEQUENCE [LARGE SCALE GENOMIC DNA]</scope>
    <source>
        <strain evidence="1 2">RmlP001</strain>
    </source>
</reference>
<reference evidence="1 2" key="2">
    <citation type="submission" date="2019-02" db="EMBL/GenBank/DDBJ databases">
        <title>'Lichenibacterium ramalinii' gen. nov. sp. nov., 'Lichenibacterium minor' gen. nov. sp. nov.</title>
        <authorList>
            <person name="Pankratov T."/>
        </authorList>
    </citation>
    <scope>NUCLEOTIDE SEQUENCE [LARGE SCALE GENOMIC DNA]</scope>
    <source>
        <strain evidence="1 2">RmlP001</strain>
    </source>
</reference>
<name>A0A4Q2RAU2_9HYPH</name>
<dbReference type="RefSeq" id="WP_129221008.1">
    <property type="nucleotide sequence ID" value="NZ_QYBC01000018.1"/>
</dbReference>
<protein>
    <submittedName>
        <fullName evidence="1">Uncharacterized protein</fullName>
    </submittedName>
</protein>